<keyword evidence="4" id="KW-0406">Ion transport</keyword>
<evidence type="ECO:0000259" key="3">
    <source>
        <dbReference type="PROSITE" id="PS51201"/>
    </source>
</evidence>
<dbReference type="PANTHER" id="PTHR43833:SF9">
    <property type="entry name" value="POTASSIUM CHANNEL PROTEIN YUGO-RELATED"/>
    <property type="match status" value="1"/>
</dbReference>
<comment type="caution">
    <text evidence="4">The sequence shown here is derived from an EMBL/GenBank/DDBJ whole genome shotgun (WGS) entry which is preliminary data.</text>
</comment>
<evidence type="ECO:0000256" key="1">
    <source>
        <dbReference type="ARBA" id="ARBA00004651"/>
    </source>
</evidence>
<evidence type="ECO:0000256" key="2">
    <source>
        <dbReference type="SAM" id="Phobius"/>
    </source>
</evidence>
<accession>A0ABU5CG15</accession>
<feature type="transmembrane region" description="Helical" evidence="2">
    <location>
        <begin position="15"/>
        <end position="37"/>
    </location>
</feature>
<dbReference type="InterPro" id="IPR036291">
    <property type="entry name" value="NAD(P)-bd_dom_sf"/>
</dbReference>
<keyword evidence="5" id="KW-1185">Reference proteome</keyword>
<keyword evidence="2" id="KW-0812">Transmembrane</keyword>
<dbReference type="PROSITE" id="PS51201">
    <property type="entry name" value="RCK_N"/>
    <property type="match status" value="1"/>
</dbReference>
<dbReference type="PANTHER" id="PTHR43833">
    <property type="entry name" value="POTASSIUM CHANNEL PROTEIN 2-RELATED-RELATED"/>
    <property type="match status" value="1"/>
</dbReference>
<evidence type="ECO:0000313" key="4">
    <source>
        <dbReference type="EMBL" id="MDY0405259.1"/>
    </source>
</evidence>
<keyword evidence="2" id="KW-1133">Transmembrane helix</keyword>
<sequence length="303" mass="34415">MYLERLKQYYFRLPAIVRLLLTVLIVIISFGVVIHLIEPGEFPTIFDGIWWAFVTAATVGYGDFAPVSTLGRSVGIVLMLTGAGLLTYYISAFAAETVKKEQNLIHGKTPYTGKNHLVFVGWNERTKKLMELTHQMNAHMDIVLVDRTLIRLPFQSHPLHFIHGDVTEDAVIEKANIKKAHSVVITADTTSKEQQADNYTILATLAIRGNHPTIPIISEVLSRKQAENVRRAGANTIVRPNDFMGLLFFMNFSEERKPAHLKSFWRCFINRNFAPSKFLQHASENHFPLYANPFWTKKLHPSA</sequence>
<name>A0ABU5CG15_9BACI</name>
<evidence type="ECO:0000313" key="5">
    <source>
        <dbReference type="Proteomes" id="UP001228376"/>
    </source>
</evidence>
<dbReference type="Gene3D" id="3.40.50.720">
    <property type="entry name" value="NAD(P)-binding Rossmann-like Domain"/>
    <property type="match status" value="1"/>
</dbReference>
<dbReference type="Pfam" id="PF02254">
    <property type="entry name" value="TrkA_N"/>
    <property type="match status" value="1"/>
</dbReference>
<keyword evidence="4" id="KW-0813">Transport</keyword>
<dbReference type="InterPro" id="IPR003148">
    <property type="entry name" value="RCK_N"/>
</dbReference>
<proteinExistence type="predicted"/>
<comment type="subcellular location">
    <subcellularLocation>
        <location evidence="1">Cell membrane</location>
        <topology evidence="1">Multi-pass membrane protein</topology>
    </subcellularLocation>
</comment>
<dbReference type="RefSeq" id="WP_320384457.1">
    <property type="nucleotide sequence ID" value="NZ_JAROCA020000001.1"/>
</dbReference>
<organism evidence="4 5">
    <name type="scientific">Tigheibacillus jepli</name>
    <dbReference type="NCBI Taxonomy" id="3035914"/>
    <lineage>
        <taxon>Bacteria</taxon>
        <taxon>Bacillati</taxon>
        <taxon>Bacillota</taxon>
        <taxon>Bacilli</taxon>
        <taxon>Bacillales</taxon>
        <taxon>Bacillaceae</taxon>
        <taxon>Tigheibacillus</taxon>
    </lineage>
</organism>
<dbReference type="Proteomes" id="UP001228376">
    <property type="component" value="Unassembled WGS sequence"/>
</dbReference>
<feature type="domain" description="RCK N-terminal" evidence="3">
    <location>
        <begin position="114"/>
        <end position="239"/>
    </location>
</feature>
<keyword evidence="4" id="KW-0407">Ion channel</keyword>
<dbReference type="InterPro" id="IPR050721">
    <property type="entry name" value="Trk_Ktr_HKT_K-transport"/>
</dbReference>
<dbReference type="Gene3D" id="1.10.287.70">
    <property type="match status" value="1"/>
</dbReference>
<gene>
    <name evidence="4" type="ORF">P5G51_007435</name>
</gene>
<dbReference type="Pfam" id="PF07885">
    <property type="entry name" value="Ion_trans_2"/>
    <property type="match status" value="1"/>
</dbReference>
<dbReference type="SUPFAM" id="SSF81324">
    <property type="entry name" value="Voltage-gated potassium channels"/>
    <property type="match status" value="1"/>
</dbReference>
<protein>
    <submittedName>
        <fullName evidence="4">Potassium channel family protein</fullName>
    </submittedName>
</protein>
<feature type="transmembrane region" description="Helical" evidence="2">
    <location>
        <begin position="74"/>
        <end position="95"/>
    </location>
</feature>
<reference evidence="4 5" key="1">
    <citation type="submission" date="2023-10" db="EMBL/GenBank/DDBJ databases">
        <title>179-bfca-hs.</title>
        <authorList>
            <person name="Miliotis G."/>
            <person name="Sengupta P."/>
            <person name="Hameed A."/>
            <person name="Chuvochina M."/>
            <person name="Mcdonagh F."/>
            <person name="Simpson A.C."/>
            <person name="Singh N.K."/>
            <person name="Rekha P.D."/>
            <person name="Raman K."/>
            <person name="Hugenholtz P."/>
            <person name="Venkateswaran K."/>
        </authorList>
    </citation>
    <scope>NUCLEOTIDE SEQUENCE [LARGE SCALE GENOMIC DNA]</scope>
    <source>
        <strain evidence="4 5">179-BFC-A-HS</strain>
    </source>
</reference>
<keyword evidence="2" id="KW-0472">Membrane</keyword>
<dbReference type="SUPFAM" id="SSF51735">
    <property type="entry name" value="NAD(P)-binding Rossmann-fold domains"/>
    <property type="match status" value="1"/>
</dbReference>
<feature type="transmembrane region" description="Helical" evidence="2">
    <location>
        <begin position="49"/>
        <end position="67"/>
    </location>
</feature>
<dbReference type="GO" id="GO:0034220">
    <property type="term" value="P:monoatomic ion transmembrane transport"/>
    <property type="evidence" value="ECO:0007669"/>
    <property type="project" value="UniProtKB-KW"/>
</dbReference>
<dbReference type="EMBL" id="JAROCA020000001">
    <property type="protein sequence ID" value="MDY0405259.1"/>
    <property type="molecule type" value="Genomic_DNA"/>
</dbReference>
<dbReference type="InterPro" id="IPR013099">
    <property type="entry name" value="K_chnl_dom"/>
</dbReference>